<organism evidence="1 2">
    <name type="scientific">Rhodopirellula sallentina SM41</name>
    <dbReference type="NCBI Taxonomy" id="1263870"/>
    <lineage>
        <taxon>Bacteria</taxon>
        <taxon>Pseudomonadati</taxon>
        <taxon>Planctomycetota</taxon>
        <taxon>Planctomycetia</taxon>
        <taxon>Pirellulales</taxon>
        <taxon>Pirellulaceae</taxon>
        <taxon>Rhodopirellula</taxon>
    </lineage>
</organism>
<dbReference type="Proteomes" id="UP000011885">
    <property type="component" value="Unassembled WGS sequence"/>
</dbReference>
<comment type="caution">
    <text evidence="1">The sequence shown here is derived from an EMBL/GenBank/DDBJ whole genome shotgun (WGS) entry which is preliminary data.</text>
</comment>
<reference evidence="1 2" key="1">
    <citation type="journal article" date="2013" name="Mar. Genomics">
        <title>Expression of sulfatases in Rhodopirellula baltica and the diversity of sulfatases in the genus Rhodopirellula.</title>
        <authorList>
            <person name="Wegner C.E."/>
            <person name="Richter-Heitmann T."/>
            <person name="Klindworth A."/>
            <person name="Klockow C."/>
            <person name="Richter M."/>
            <person name="Achstetter T."/>
            <person name="Glockner F.O."/>
            <person name="Harder J."/>
        </authorList>
    </citation>
    <scope>NUCLEOTIDE SEQUENCE [LARGE SCALE GENOMIC DNA]</scope>
    <source>
        <strain evidence="1 2">SM41</strain>
    </source>
</reference>
<gene>
    <name evidence="1" type="ORF">RSSM_03225</name>
</gene>
<keyword evidence="2" id="KW-1185">Reference proteome</keyword>
<evidence type="ECO:0000313" key="1">
    <source>
        <dbReference type="EMBL" id="EMI55319.1"/>
    </source>
</evidence>
<protein>
    <submittedName>
        <fullName evidence="1">Uncharacterized protein</fullName>
    </submittedName>
</protein>
<accession>M5U225</accession>
<dbReference type="PATRIC" id="fig|1263870.3.peg.3426"/>
<dbReference type="AlphaFoldDB" id="M5U225"/>
<dbReference type="EMBL" id="ANOH01000219">
    <property type="protein sequence ID" value="EMI55319.1"/>
    <property type="molecule type" value="Genomic_DNA"/>
</dbReference>
<name>M5U225_9BACT</name>
<proteinExistence type="predicted"/>
<sequence>MGSPKTRHKGVVDPPAQIVTLWIQEFLLLVQVSVNIEGNRLD</sequence>
<evidence type="ECO:0000313" key="2">
    <source>
        <dbReference type="Proteomes" id="UP000011885"/>
    </source>
</evidence>